<proteinExistence type="predicted"/>
<name>A5B3I3_VITVI</name>
<reference evidence="2" key="1">
    <citation type="journal article" date="2007" name="PLoS ONE">
        <title>The first genome sequence of an elite grapevine cultivar (Pinot noir Vitis vinifera L.): coping with a highly heterozygous genome.</title>
        <authorList>
            <person name="Velasco R."/>
            <person name="Zharkikh A."/>
            <person name="Troggio M."/>
            <person name="Cartwright D.A."/>
            <person name="Cestaro A."/>
            <person name="Pruss D."/>
            <person name="Pindo M."/>
            <person name="FitzGerald L.M."/>
            <person name="Vezzulli S."/>
            <person name="Reid J."/>
            <person name="Malacarne G."/>
            <person name="Iliev D."/>
            <person name="Coppola G."/>
            <person name="Wardell B."/>
            <person name="Micheletti D."/>
            <person name="Macalma T."/>
            <person name="Facci M."/>
            <person name="Mitchell J.T."/>
            <person name="Perazzolli M."/>
            <person name="Eldredge G."/>
            <person name="Gatto P."/>
            <person name="Oyzerski R."/>
            <person name="Moretto M."/>
            <person name="Gutin N."/>
            <person name="Stefanini M."/>
            <person name="Chen Y."/>
            <person name="Segala C."/>
            <person name="Davenport C."/>
            <person name="Dematte L."/>
            <person name="Mraz A."/>
            <person name="Battilana J."/>
            <person name="Stormo K."/>
            <person name="Costa F."/>
            <person name="Tao Q."/>
            <person name="Si-Ammour A."/>
            <person name="Harkins T."/>
            <person name="Lackey A."/>
            <person name="Perbost C."/>
            <person name="Taillon B."/>
            <person name="Stella A."/>
            <person name="Solovyev V."/>
            <person name="Fawcett J.A."/>
            <person name="Sterck L."/>
            <person name="Vandepoele K."/>
            <person name="Grando S.M."/>
            <person name="Toppo S."/>
            <person name="Moser C."/>
            <person name="Lanchbury J."/>
            <person name="Bogden R."/>
            <person name="Skolnick M."/>
            <person name="Sgaramella V."/>
            <person name="Bhatnagar S.K."/>
            <person name="Fontana P."/>
            <person name="Gutin A."/>
            <person name="Van de Peer Y."/>
            <person name="Salamini F."/>
            <person name="Viola R."/>
        </authorList>
    </citation>
    <scope>NUCLEOTIDE SEQUENCE</scope>
</reference>
<evidence type="ECO:0000313" key="2">
    <source>
        <dbReference type="EMBL" id="CAN80737.1"/>
    </source>
</evidence>
<protein>
    <submittedName>
        <fullName evidence="2">Uncharacterized protein</fullName>
    </submittedName>
</protein>
<organism evidence="2">
    <name type="scientific">Vitis vinifera</name>
    <name type="common">Grape</name>
    <dbReference type="NCBI Taxonomy" id="29760"/>
    <lineage>
        <taxon>Eukaryota</taxon>
        <taxon>Viridiplantae</taxon>
        <taxon>Streptophyta</taxon>
        <taxon>Embryophyta</taxon>
        <taxon>Tracheophyta</taxon>
        <taxon>Spermatophyta</taxon>
        <taxon>Magnoliopsida</taxon>
        <taxon>eudicotyledons</taxon>
        <taxon>Gunneridae</taxon>
        <taxon>Pentapetalae</taxon>
        <taxon>rosids</taxon>
        <taxon>Vitales</taxon>
        <taxon>Vitaceae</taxon>
        <taxon>Viteae</taxon>
        <taxon>Vitis</taxon>
    </lineage>
</organism>
<feature type="region of interest" description="Disordered" evidence="1">
    <location>
        <begin position="39"/>
        <end position="80"/>
    </location>
</feature>
<sequence>MSNPISYMYFTWLDEIDAANDEYHSLIMNDICNVVASMASESSNQPTEDGDGDGEENEDEDGEEDEDGDEDGEEDENEYEDEDMALVDEYWMQQVVHATMTSIKELEKMSNPIGHIYSIWWSNIDALNDELLSPNVFCIEFCARDMVVHHNLEEEDGDDLTLYVDECDLVAPKITFVIQRVAQEYHSRIMNDIYEVATYIASEPSNIGSL</sequence>
<dbReference type="EMBL" id="AM445355">
    <property type="protein sequence ID" value="CAN80737.1"/>
    <property type="molecule type" value="Genomic_DNA"/>
</dbReference>
<dbReference type="AlphaFoldDB" id="A5B3I3"/>
<feature type="compositionally biased region" description="Acidic residues" evidence="1">
    <location>
        <begin position="48"/>
        <end position="80"/>
    </location>
</feature>
<gene>
    <name evidence="2" type="ORF">VITISV_027035</name>
</gene>
<accession>A5B3I3</accession>
<evidence type="ECO:0000256" key="1">
    <source>
        <dbReference type="SAM" id="MobiDB-lite"/>
    </source>
</evidence>